<dbReference type="Pfam" id="PF03993">
    <property type="entry name" value="DUF349"/>
    <property type="match status" value="3"/>
</dbReference>
<feature type="coiled-coil region" evidence="1">
    <location>
        <begin position="623"/>
        <end position="650"/>
    </location>
</feature>
<proteinExistence type="predicted"/>
<dbReference type="Proteomes" id="UP001163739">
    <property type="component" value="Chromosome"/>
</dbReference>
<dbReference type="EMBL" id="CP100390">
    <property type="protein sequence ID" value="UZE94906.1"/>
    <property type="molecule type" value="Genomic_DNA"/>
</dbReference>
<keyword evidence="1" id="KW-0175">Coiled coil</keyword>
<dbReference type="InterPro" id="IPR007139">
    <property type="entry name" value="DUF349"/>
</dbReference>
<evidence type="ECO:0000256" key="1">
    <source>
        <dbReference type="SAM" id="Coils"/>
    </source>
</evidence>
<feature type="coiled-coil region" evidence="1">
    <location>
        <begin position="704"/>
        <end position="731"/>
    </location>
</feature>
<reference evidence="2" key="1">
    <citation type="submission" date="2022-06" db="EMBL/GenBank/DDBJ databases">
        <title>Alkalimarinus sp. nov., isolated from gut of a Alitta virens.</title>
        <authorList>
            <person name="Yang A.I."/>
            <person name="Shin N.-R."/>
        </authorList>
    </citation>
    <scope>NUCLEOTIDE SEQUENCE</scope>
    <source>
        <strain evidence="2">A2M4</strain>
    </source>
</reference>
<evidence type="ECO:0000313" key="3">
    <source>
        <dbReference type="Proteomes" id="UP001163739"/>
    </source>
</evidence>
<evidence type="ECO:0000313" key="2">
    <source>
        <dbReference type="EMBL" id="UZE94906.1"/>
    </source>
</evidence>
<name>A0ABY6MYI7_9ALTE</name>
<keyword evidence="3" id="KW-1185">Reference proteome</keyword>
<feature type="coiled-coil region" evidence="1">
    <location>
        <begin position="171"/>
        <end position="198"/>
    </location>
</feature>
<sequence length="939" mass="106915">MSAFLKKLFKPKWKSSNAITRKEYISTLNPSAEEDNKILLDLARNDADNQVRRAAINKIDSINILLSLYQEPSDLIKPAVKDRLEGLAKSNALPIYELITDEALLTELILNSENAEQYLGALVKLSSTALQSIAINAKLNQLRLSAVELVVDEEPLVIIEKQAKAKDKKVYQLAKSKLKEIKASKKQLAETKEKQETVVKSLEIHANSETVKLYSAKLTSLLDAWNELGECTDSQLRQRFEASKQACSIKSEHFKQAQEEAVLAQQKIAQQIEERIETLNTLDQTIERFKQAPIESASDLPALDAIIKTQETRWLEATKGCSVEKTGQTRYQQLMRDLKHFLKSAQFFISNKDQFSALENTESTVDNSDSTTDLNKIKAFINDVDWPNEFPSPPLLKQLSKAAGSITDKRKQNSQDTAKLQQQIEEQLTLLDKDLSSRALKQSSQRFKELNHQLQGADKAVVSQYTGKLQLLGKQLDELRDWHGYAVTPKQTELCEQVERLAEQHLAPQIKADKIKELQDEWKKLGGSSDQKMWMRFKAGCDAAYAPCREYFEEQKALKRSNVEKRKTICQQVSDFVAQNDWENTDWKAVEKINRAAREEWKACYPVEFKENKAVQKSFNELLAKLDQYLDDERSRNKQLKQSIVEKTQALITHEPLSEAIEGAKALQSEWQKIGITLHKDDRNLWKDYRAACDEIFKRRDAANESKQQAINEAVAQAEALCEEAENISANDELTSSKTLTELRQRFKAIPPLPKKDHERLSHKLEEIISAIKSEQVKQNAEKESALWLETNRITKLIRNAAEGLQSGDTLDNMSALTDEINDLDQLIKLNNILLTTWNGLKDETSKALSSVSSDEAKKLCIQCEIAAELDSPPDDQKLRMELQVARLSQGINSQQETSNKKDELEKYLAEWFQLCLIPKEVRTNLETRIDHVLAKLTH</sequence>
<dbReference type="RefSeq" id="WP_265046398.1">
    <property type="nucleotide sequence ID" value="NZ_CP100390.1"/>
</dbReference>
<accession>A0ABY6MYI7</accession>
<gene>
    <name evidence="2" type="ORF">NKI27_12590</name>
</gene>
<organism evidence="2 3">
    <name type="scientific">Alkalimarinus alittae</name>
    <dbReference type="NCBI Taxonomy" id="2961619"/>
    <lineage>
        <taxon>Bacteria</taxon>
        <taxon>Pseudomonadati</taxon>
        <taxon>Pseudomonadota</taxon>
        <taxon>Gammaproteobacteria</taxon>
        <taxon>Alteromonadales</taxon>
        <taxon>Alteromonadaceae</taxon>
        <taxon>Alkalimarinus</taxon>
    </lineage>
</organism>
<protein>
    <submittedName>
        <fullName evidence="2">DUF349 domain-containing protein</fullName>
    </submittedName>
</protein>